<dbReference type="InterPro" id="IPR010281">
    <property type="entry name" value="DUF885"/>
</dbReference>
<protein>
    <submittedName>
        <fullName evidence="2">DUF885 family protein</fullName>
    </submittedName>
</protein>
<dbReference type="EMBL" id="BAABLX010000080">
    <property type="protein sequence ID" value="GAA4961504.1"/>
    <property type="molecule type" value="Genomic_DNA"/>
</dbReference>
<gene>
    <name evidence="2" type="ORF">GCM10025791_48790</name>
</gene>
<dbReference type="PANTHER" id="PTHR33361">
    <property type="entry name" value="GLR0591 PROTEIN"/>
    <property type="match status" value="1"/>
</dbReference>
<dbReference type="PANTHER" id="PTHR33361:SF2">
    <property type="entry name" value="DUF885 DOMAIN-CONTAINING PROTEIN"/>
    <property type="match status" value="1"/>
</dbReference>
<feature type="region of interest" description="Disordered" evidence="1">
    <location>
        <begin position="23"/>
        <end position="46"/>
    </location>
</feature>
<name>A0AAV3UA43_9ALTE</name>
<dbReference type="PROSITE" id="PS51257">
    <property type="entry name" value="PROKAR_LIPOPROTEIN"/>
    <property type="match status" value="1"/>
</dbReference>
<sequence length="636" mass="69650">MHFLPKAVAVSVLTLAIAGCEKQSESQPQAEAGQAKSEMAASEPAAQPASANEAFIEFTDEIVAEIFKFAPIAPTSFGLTEADVGYHFADKLGDFSPTSIEVSRQAHSRWLEAMEQFDASQLTGTALTTHQVLASTLAKTKALKPYINAVFSPLSYFSLFPVTQLSGAHLDIPRVLQNEQPLTNEQDAKDYIARLQGIQQAFSDLALVVQQDVDKGLLPPKFAVEGAIAIIGQMTAPAPAEHPLAVVFKTKLAEIDGIDEEQKSALIAAAEQAVADSVYPGYAALKTTLETILPKASANAGIWDLKNGKEIYQGALENFGADGKTAEEIHQLGLSEVARIQSEMAAILEAEGMDSSDVIASYNALFEDPQYVFANTDEGRQELLDYLNQQMDTVSELLPTILKTLPKAPVEVRRIPEYEQDGSAGGYYTGPSLDGSRPGIYWINLKNTEDSPKFTLPTLTYHEASPGHHLQVTIAQEIQDMPMLRNMIWFSSYGEGWALYAEVLAKEMGMYKEDPMGDLGRLQSELFRAARLVVDTGLHHKQWSREEAIDYMHSTIGGSRDEVTREVERYSVWPGQACSYKLGQLKILELREQAKQALGEDFDLAEFNDQVLIHGSITLTVLADKIDAWIAGKKSA</sequence>
<dbReference type="Proteomes" id="UP001409585">
    <property type="component" value="Unassembled WGS sequence"/>
</dbReference>
<keyword evidence="3" id="KW-1185">Reference proteome</keyword>
<dbReference type="Pfam" id="PF05960">
    <property type="entry name" value="DUF885"/>
    <property type="match status" value="1"/>
</dbReference>
<feature type="compositionally biased region" description="Low complexity" evidence="1">
    <location>
        <begin position="37"/>
        <end position="46"/>
    </location>
</feature>
<organism evidence="2 3">
    <name type="scientific">Halioxenophilus aromaticivorans</name>
    <dbReference type="NCBI Taxonomy" id="1306992"/>
    <lineage>
        <taxon>Bacteria</taxon>
        <taxon>Pseudomonadati</taxon>
        <taxon>Pseudomonadota</taxon>
        <taxon>Gammaproteobacteria</taxon>
        <taxon>Alteromonadales</taxon>
        <taxon>Alteromonadaceae</taxon>
        <taxon>Halioxenophilus</taxon>
    </lineage>
</organism>
<reference evidence="3" key="1">
    <citation type="journal article" date="2019" name="Int. J. Syst. Evol. Microbiol.">
        <title>The Global Catalogue of Microorganisms (GCM) 10K type strain sequencing project: providing services to taxonomists for standard genome sequencing and annotation.</title>
        <authorList>
            <consortium name="The Broad Institute Genomics Platform"/>
            <consortium name="The Broad Institute Genome Sequencing Center for Infectious Disease"/>
            <person name="Wu L."/>
            <person name="Ma J."/>
        </authorList>
    </citation>
    <scope>NUCLEOTIDE SEQUENCE [LARGE SCALE GENOMIC DNA]</scope>
    <source>
        <strain evidence="3">JCM 19134</strain>
    </source>
</reference>
<evidence type="ECO:0000313" key="3">
    <source>
        <dbReference type="Proteomes" id="UP001409585"/>
    </source>
</evidence>
<dbReference type="AlphaFoldDB" id="A0AAV3UA43"/>
<evidence type="ECO:0000256" key="1">
    <source>
        <dbReference type="SAM" id="MobiDB-lite"/>
    </source>
</evidence>
<proteinExistence type="predicted"/>
<evidence type="ECO:0000313" key="2">
    <source>
        <dbReference type="EMBL" id="GAA4961504.1"/>
    </source>
</evidence>
<comment type="caution">
    <text evidence="2">The sequence shown here is derived from an EMBL/GenBank/DDBJ whole genome shotgun (WGS) entry which is preliminary data.</text>
</comment>
<dbReference type="RefSeq" id="WP_345428124.1">
    <property type="nucleotide sequence ID" value="NZ_AP031496.1"/>
</dbReference>
<accession>A0AAV3UA43</accession>